<feature type="domain" description="tRNA methyltransferase TRMD/TRM10-type" evidence="16">
    <location>
        <begin position="122"/>
        <end position="269"/>
    </location>
</feature>
<evidence type="ECO:0000256" key="8">
    <source>
        <dbReference type="ARBA" id="ARBA00022603"/>
    </source>
</evidence>
<dbReference type="GO" id="GO:0002939">
    <property type="term" value="P:tRNA N1-guanine methylation"/>
    <property type="evidence" value="ECO:0007669"/>
    <property type="project" value="TreeGrafter"/>
</dbReference>
<accession>A0A6B8W722</accession>
<feature type="binding site" evidence="15">
    <location>
        <begin position="177"/>
        <end position="182"/>
    </location>
    <ligand>
        <name>S-adenosyl-L-methionine</name>
        <dbReference type="ChEBI" id="CHEBI:59789"/>
    </ligand>
</feature>
<evidence type="ECO:0000313" key="17">
    <source>
        <dbReference type="EMBL" id="QGU07717.1"/>
    </source>
</evidence>
<comment type="catalytic activity">
    <reaction evidence="14 15">
        <text>guanosine(37) in tRNA + S-adenosyl-L-methionine = N(1)-methylguanosine(37) in tRNA + S-adenosyl-L-homocysteine + H(+)</text>
        <dbReference type="Rhea" id="RHEA:36899"/>
        <dbReference type="Rhea" id="RHEA-COMP:10145"/>
        <dbReference type="Rhea" id="RHEA-COMP:10147"/>
        <dbReference type="ChEBI" id="CHEBI:15378"/>
        <dbReference type="ChEBI" id="CHEBI:57856"/>
        <dbReference type="ChEBI" id="CHEBI:59789"/>
        <dbReference type="ChEBI" id="CHEBI:73542"/>
        <dbReference type="ChEBI" id="CHEBI:74269"/>
        <dbReference type="EC" id="2.1.1.228"/>
    </reaction>
</comment>
<dbReference type="Gene3D" id="1.10.1270.20">
    <property type="entry name" value="tRNA(m1g37)methyltransferase, domain 2"/>
    <property type="match status" value="1"/>
</dbReference>
<dbReference type="KEGG" id="cok:COCCU_08965"/>
<comment type="subcellular location">
    <subcellularLocation>
        <location evidence="2 15">Cytoplasm</location>
    </subcellularLocation>
</comment>
<feature type="domain" description="tRNA methyltransferase TRMD/TRM10-type" evidence="16">
    <location>
        <begin position="1"/>
        <end position="76"/>
    </location>
</feature>
<keyword evidence="8 15" id="KW-0489">Methyltransferase</keyword>
<evidence type="ECO:0000256" key="9">
    <source>
        <dbReference type="ARBA" id="ARBA00022679"/>
    </source>
</evidence>
<evidence type="ECO:0000256" key="15">
    <source>
        <dbReference type="HAMAP-Rule" id="MF_00605"/>
    </source>
</evidence>
<feature type="binding site" evidence="15">
    <location>
        <position position="153"/>
    </location>
    <ligand>
        <name>S-adenosyl-L-methionine</name>
        <dbReference type="ChEBI" id="CHEBI:59789"/>
    </ligand>
</feature>
<dbReference type="InterPro" id="IPR029028">
    <property type="entry name" value="Alpha/beta_knot_MTases"/>
</dbReference>
<gene>
    <name evidence="15 17" type="primary">trmD</name>
    <name evidence="17" type="ORF">COCCU_08965</name>
</gene>
<dbReference type="EC" id="2.1.1.228" evidence="5 15"/>
<evidence type="ECO:0000256" key="7">
    <source>
        <dbReference type="ARBA" id="ARBA00022490"/>
    </source>
</evidence>
<evidence type="ECO:0000256" key="4">
    <source>
        <dbReference type="ARBA" id="ARBA00011738"/>
    </source>
</evidence>
<organism evidence="17 18">
    <name type="scientific">Corynebacterium occultum</name>
    <dbReference type="NCBI Taxonomy" id="2675219"/>
    <lineage>
        <taxon>Bacteria</taxon>
        <taxon>Bacillati</taxon>
        <taxon>Actinomycetota</taxon>
        <taxon>Actinomycetes</taxon>
        <taxon>Mycobacteriales</taxon>
        <taxon>Corynebacteriaceae</taxon>
        <taxon>Corynebacterium</taxon>
    </lineage>
</organism>
<reference evidence="17 18" key="1">
    <citation type="submission" date="2019-11" db="EMBL/GenBank/DDBJ databases">
        <title>Complete genome sequence of Corynebacterium kalinowskii 1959, a novel Corynebacterium species isolated from soil of a small paddock in Vilsendorf, Germany.</title>
        <authorList>
            <person name="Schaffert L."/>
            <person name="Ruwe M."/>
            <person name="Milse J."/>
            <person name="Hanuschka K."/>
            <person name="Ortseifen V."/>
            <person name="Droste J."/>
            <person name="Brandt D."/>
            <person name="Schlueter L."/>
            <person name="Kutter Y."/>
            <person name="Vinke S."/>
            <person name="Viehoefer P."/>
            <person name="Jacob L."/>
            <person name="Luebke N.-C."/>
            <person name="Schulte-Berndt E."/>
            <person name="Hain C."/>
            <person name="Linder M."/>
            <person name="Schmidt P."/>
            <person name="Wollenschlaeger L."/>
            <person name="Luttermann T."/>
            <person name="Thieme E."/>
            <person name="Hassa J."/>
            <person name="Haak M."/>
            <person name="Wittchen M."/>
            <person name="Mentz A."/>
            <person name="Persicke M."/>
            <person name="Busche T."/>
            <person name="Ruckert C."/>
        </authorList>
    </citation>
    <scope>NUCLEOTIDE SEQUENCE [LARGE SCALE GENOMIC DNA]</scope>
    <source>
        <strain evidence="17 18">2039</strain>
    </source>
</reference>
<comment type="function">
    <text evidence="1 15">Specifically methylates guanosine-37 in various tRNAs.</text>
</comment>
<dbReference type="PANTHER" id="PTHR46417:SF1">
    <property type="entry name" value="TRNA (GUANINE-N(1)-)-METHYLTRANSFERASE"/>
    <property type="match status" value="1"/>
</dbReference>
<evidence type="ECO:0000256" key="2">
    <source>
        <dbReference type="ARBA" id="ARBA00004496"/>
    </source>
</evidence>
<evidence type="ECO:0000256" key="14">
    <source>
        <dbReference type="ARBA" id="ARBA00047783"/>
    </source>
</evidence>
<dbReference type="NCBIfam" id="NF000648">
    <property type="entry name" value="PRK00026.1"/>
    <property type="match status" value="1"/>
</dbReference>
<dbReference type="CDD" id="cd18080">
    <property type="entry name" value="TrmD-like"/>
    <property type="match status" value="1"/>
</dbReference>
<evidence type="ECO:0000256" key="12">
    <source>
        <dbReference type="ARBA" id="ARBA00029736"/>
    </source>
</evidence>
<sequence length="407" mass="44683">MRLDVLTIFPEYLEPLRHALLGKAIEEGKLSVGVHDLRQWATDVHRSVDNAPYGGGPGMVMKPGVWGPALDDAAAGTGPVAAAVTLESSAPHLDKPRHDDLEGVAKQAYSAGDTAGENPDLPLLIVPTPAGKPFTQSDAQAWSNEEHIVFACGRYEGIDQRVIDDAANRYRVREVSIGDYVLIGGEVAVLVIAEAVVRLIPGVLGNQRSHEEDSFSDGLLEAPSYTKPREWRGLEVPEVLFSGNHAAIEQWRRTQSLLRTQTARPELLERAELTKWDRQQLAMREVSTDLNILIAPVEWERVVARMPKKLRRAGFEATEIHAQVVDLTCEPDNMLVTQFEQNEGHVPVVEVLHRVVVNGNSHLDLKELTQVVVRSLPQGAYWYGTSMEGSAEPGVSASCAWQDPSAN</sequence>
<keyword evidence="10 15" id="KW-0949">S-adenosyl-L-methionine</keyword>
<protein>
    <recommendedName>
        <fullName evidence="6 15">tRNA (guanine-N(1)-)-methyltransferase</fullName>
        <ecNumber evidence="5 15">2.1.1.228</ecNumber>
    </recommendedName>
    <alternativeName>
        <fullName evidence="12 15">M1G-methyltransferase</fullName>
    </alternativeName>
    <alternativeName>
        <fullName evidence="13 15">tRNA [GM37] methyltransferase</fullName>
    </alternativeName>
</protein>
<dbReference type="Proteomes" id="UP000424462">
    <property type="component" value="Chromosome"/>
</dbReference>
<dbReference type="InterPro" id="IPR016009">
    <property type="entry name" value="tRNA_MeTrfase_TRMD/TRM10"/>
</dbReference>
<dbReference type="FunFam" id="1.10.1270.20:FF:000001">
    <property type="entry name" value="tRNA (guanine-N(1)-)-methyltransferase"/>
    <property type="match status" value="1"/>
</dbReference>
<dbReference type="InterPro" id="IPR002649">
    <property type="entry name" value="tRNA_m1G_MeTrfase_TrmD"/>
</dbReference>
<proteinExistence type="inferred from homology"/>
<evidence type="ECO:0000256" key="3">
    <source>
        <dbReference type="ARBA" id="ARBA00007630"/>
    </source>
</evidence>
<dbReference type="Pfam" id="PF01746">
    <property type="entry name" value="tRNA_m1G_MT"/>
    <property type="match status" value="2"/>
</dbReference>
<dbReference type="EMBL" id="CP046455">
    <property type="protein sequence ID" value="QGU07717.1"/>
    <property type="molecule type" value="Genomic_DNA"/>
</dbReference>
<keyword evidence="9 15" id="KW-0808">Transferase</keyword>
<dbReference type="Gene3D" id="3.40.1280.10">
    <property type="match status" value="2"/>
</dbReference>
<dbReference type="SUPFAM" id="SSF75217">
    <property type="entry name" value="alpha/beta knot"/>
    <property type="match status" value="1"/>
</dbReference>
<keyword evidence="11 15" id="KW-0819">tRNA processing</keyword>
<evidence type="ECO:0000256" key="13">
    <source>
        <dbReference type="ARBA" id="ARBA00033392"/>
    </source>
</evidence>
<evidence type="ECO:0000256" key="11">
    <source>
        <dbReference type="ARBA" id="ARBA00022694"/>
    </source>
</evidence>
<dbReference type="GO" id="GO:0005829">
    <property type="term" value="C:cytosol"/>
    <property type="evidence" value="ECO:0007669"/>
    <property type="project" value="TreeGrafter"/>
</dbReference>
<keyword evidence="18" id="KW-1185">Reference proteome</keyword>
<comment type="similarity">
    <text evidence="3 15">Belongs to the RNA methyltransferase TrmD family.</text>
</comment>
<evidence type="ECO:0000256" key="1">
    <source>
        <dbReference type="ARBA" id="ARBA00002634"/>
    </source>
</evidence>
<dbReference type="RefSeq" id="WP_156231176.1">
    <property type="nucleotide sequence ID" value="NZ_CP046455.1"/>
</dbReference>
<evidence type="ECO:0000256" key="5">
    <source>
        <dbReference type="ARBA" id="ARBA00012807"/>
    </source>
</evidence>
<comment type="subunit">
    <text evidence="4 15">Homodimer.</text>
</comment>
<dbReference type="PANTHER" id="PTHR46417">
    <property type="entry name" value="TRNA (GUANINE-N(1)-)-METHYLTRANSFERASE"/>
    <property type="match status" value="1"/>
</dbReference>
<dbReference type="AlphaFoldDB" id="A0A6B8W722"/>
<evidence type="ECO:0000256" key="10">
    <source>
        <dbReference type="ARBA" id="ARBA00022691"/>
    </source>
</evidence>
<keyword evidence="7 15" id="KW-0963">Cytoplasm</keyword>
<name>A0A6B8W722_9CORY</name>
<dbReference type="GO" id="GO:0052906">
    <property type="term" value="F:tRNA (guanine(37)-N1)-methyltransferase activity"/>
    <property type="evidence" value="ECO:0007669"/>
    <property type="project" value="UniProtKB-UniRule"/>
</dbReference>
<evidence type="ECO:0000256" key="6">
    <source>
        <dbReference type="ARBA" id="ARBA00014679"/>
    </source>
</evidence>
<dbReference type="InterPro" id="IPR029026">
    <property type="entry name" value="tRNA_m1G_MTases_N"/>
</dbReference>
<dbReference type="HAMAP" id="MF_00605">
    <property type="entry name" value="TrmD"/>
    <property type="match status" value="1"/>
</dbReference>
<dbReference type="InterPro" id="IPR023148">
    <property type="entry name" value="tRNA_m1G_MeTrfase_C_sf"/>
</dbReference>
<evidence type="ECO:0000313" key="18">
    <source>
        <dbReference type="Proteomes" id="UP000424462"/>
    </source>
</evidence>
<evidence type="ECO:0000259" key="16">
    <source>
        <dbReference type="Pfam" id="PF01746"/>
    </source>
</evidence>